<keyword evidence="1" id="KW-0472">Membrane</keyword>
<dbReference type="AlphaFoldDB" id="A0A7R9HAH3"/>
<organism evidence="2">
    <name type="scientific">Timema cristinae</name>
    <name type="common">Walking stick</name>
    <dbReference type="NCBI Taxonomy" id="61476"/>
    <lineage>
        <taxon>Eukaryota</taxon>
        <taxon>Metazoa</taxon>
        <taxon>Ecdysozoa</taxon>
        <taxon>Arthropoda</taxon>
        <taxon>Hexapoda</taxon>
        <taxon>Insecta</taxon>
        <taxon>Pterygota</taxon>
        <taxon>Neoptera</taxon>
        <taxon>Polyneoptera</taxon>
        <taxon>Phasmatodea</taxon>
        <taxon>Timematodea</taxon>
        <taxon>Timematoidea</taxon>
        <taxon>Timematidae</taxon>
        <taxon>Timema</taxon>
    </lineage>
</organism>
<name>A0A7R9HAH3_TIMCR</name>
<sequence length="304" mass="34260">MIQGLELSGVEAMDLYNGNFSLLLDMAPHLAAFNVNTYEIPELAITTIYNDTAQHSLPIVLNILSNTFYRLIMKEMEKDVEPIVVKTHPFQQTSQPEEFNMGTFSSSLFIGMIFVLVPVSLAVDMVYDRELHCPSPDHSRLELRVISGTCARGQPPCPGYRVRVYRGPRAMSIVPTVQVFTTKPVLPRIRAKNQLRVNGLSFFMYFLTYFMVLAGIMLFICAALLGLIFMFDLPSLREPPAFCTLGVLILLYCPASILFATCVSYIFDKMDSAQSILPNIVTFVGLIPFILVMFLDMLRIGKWK</sequence>
<evidence type="ECO:0000256" key="1">
    <source>
        <dbReference type="SAM" id="Phobius"/>
    </source>
</evidence>
<keyword evidence="1" id="KW-0812">Transmembrane</keyword>
<evidence type="ECO:0000313" key="2">
    <source>
        <dbReference type="EMBL" id="CAD7414787.1"/>
    </source>
</evidence>
<accession>A0A7R9HAH3</accession>
<protein>
    <submittedName>
        <fullName evidence="2">Uncharacterized protein</fullName>
    </submittedName>
</protein>
<gene>
    <name evidence="2" type="ORF">TCEB3V08_LOCUS12221</name>
</gene>
<reference evidence="2" key="1">
    <citation type="submission" date="2020-11" db="EMBL/GenBank/DDBJ databases">
        <authorList>
            <person name="Tran Van P."/>
        </authorList>
    </citation>
    <scope>NUCLEOTIDE SEQUENCE</scope>
</reference>
<feature type="transmembrane region" description="Helical" evidence="1">
    <location>
        <begin position="279"/>
        <end position="298"/>
    </location>
</feature>
<feature type="transmembrane region" description="Helical" evidence="1">
    <location>
        <begin position="202"/>
        <end position="229"/>
    </location>
</feature>
<keyword evidence="1" id="KW-1133">Transmembrane helix</keyword>
<dbReference type="EMBL" id="OC325074">
    <property type="protein sequence ID" value="CAD7414787.1"/>
    <property type="molecule type" value="Genomic_DNA"/>
</dbReference>
<feature type="transmembrane region" description="Helical" evidence="1">
    <location>
        <begin position="241"/>
        <end position="267"/>
    </location>
</feature>
<proteinExistence type="predicted"/>
<feature type="transmembrane region" description="Helical" evidence="1">
    <location>
        <begin position="108"/>
        <end position="127"/>
    </location>
</feature>